<evidence type="ECO:0000313" key="3">
    <source>
        <dbReference type="Proteomes" id="UP000186104"/>
    </source>
</evidence>
<sequence length="85" mass="8647">MNISSEVNAKPQNSVFGAIAILGLLLTFTILVPDGGSSIQKALLAAIALGFAISLYVAVIKDRNIMFGIICATLLAGTGAVAILS</sequence>
<keyword evidence="1" id="KW-1133">Transmembrane helix</keyword>
<dbReference type="RefSeq" id="WP_067477991.1">
    <property type="nucleotide sequence ID" value="NZ_CP015961.1"/>
</dbReference>
<proteinExistence type="predicted"/>
<protein>
    <submittedName>
        <fullName evidence="2">Uncharacterized protein</fullName>
    </submittedName>
</protein>
<dbReference type="KEGG" id="dtm:BJL86_0966"/>
<feature type="transmembrane region" description="Helical" evidence="1">
    <location>
        <begin position="15"/>
        <end position="33"/>
    </location>
</feature>
<name>A0A173LJ02_9ACTN</name>
<feature type="transmembrane region" description="Helical" evidence="1">
    <location>
        <begin position="42"/>
        <end position="59"/>
    </location>
</feature>
<keyword evidence="1" id="KW-0812">Transmembrane</keyword>
<gene>
    <name evidence="2" type="ORF">BJL86_0966</name>
</gene>
<evidence type="ECO:0000256" key="1">
    <source>
        <dbReference type="SAM" id="Phobius"/>
    </source>
</evidence>
<keyword evidence="3" id="KW-1185">Reference proteome</keyword>
<feature type="transmembrane region" description="Helical" evidence="1">
    <location>
        <begin position="65"/>
        <end position="84"/>
    </location>
</feature>
<dbReference type="AlphaFoldDB" id="A0A173LJ02"/>
<evidence type="ECO:0000313" key="2">
    <source>
        <dbReference type="EMBL" id="ANI91759.1"/>
    </source>
</evidence>
<accession>A0A173LJ02</accession>
<dbReference type="Proteomes" id="UP000186104">
    <property type="component" value="Chromosome"/>
</dbReference>
<keyword evidence="1" id="KW-0472">Membrane</keyword>
<dbReference type="EMBL" id="CP015961">
    <property type="protein sequence ID" value="ANI91759.1"/>
    <property type="molecule type" value="Genomic_DNA"/>
</dbReference>
<reference evidence="2 3" key="1">
    <citation type="submission" date="2016-06" db="EMBL/GenBank/DDBJ databases">
        <title>Complete genome sequence of a saline-alkali tolerant type strain Dietzia timorensis ID05-A0528T.</title>
        <authorList>
            <person name="Wu X."/>
        </authorList>
    </citation>
    <scope>NUCLEOTIDE SEQUENCE [LARGE SCALE GENOMIC DNA]</scope>
    <source>
        <strain evidence="2 3">ID05-A0528</strain>
    </source>
</reference>
<organism evidence="2 3">
    <name type="scientific">Dietzia timorensis</name>
    <dbReference type="NCBI Taxonomy" id="499555"/>
    <lineage>
        <taxon>Bacteria</taxon>
        <taxon>Bacillati</taxon>
        <taxon>Actinomycetota</taxon>
        <taxon>Actinomycetes</taxon>
        <taxon>Mycobacteriales</taxon>
        <taxon>Dietziaceae</taxon>
        <taxon>Dietzia</taxon>
    </lineage>
</organism>